<proteinExistence type="inferred from homology"/>
<accession>A0ABD3R9D3</accession>
<evidence type="ECO:0000256" key="3">
    <source>
        <dbReference type="ARBA" id="ARBA00022840"/>
    </source>
</evidence>
<dbReference type="PANTHER" id="PTHR42961">
    <property type="entry name" value="IRON-SULFUR PROTEIN NUBPL"/>
    <property type="match status" value="1"/>
</dbReference>
<feature type="compositionally biased region" description="Low complexity" evidence="7">
    <location>
        <begin position="73"/>
        <end position="95"/>
    </location>
</feature>
<evidence type="ECO:0000256" key="6">
    <source>
        <dbReference type="ARBA" id="ARBA00024036"/>
    </source>
</evidence>
<evidence type="ECO:0000256" key="1">
    <source>
        <dbReference type="ARBA" id="ARBA00022723"/>
    </source>
</evidence>
<evidence type="ECO:0000256" key="4">
    <source>
        <dbReference type="ARBA" id="ARBA00023004"/>
    </source>
</evidence>
<dbReference type="InterPro" id="IPR019591">
    <property type="entry name" value="Mrp/NBP35_ATP-bd"/>
</dbReference>
<dbReference type="EMBL" id="JALLPB020000396">
    <property type="protein sequence ID" value="KAL3809553.1"/>
    <property type="molecule type" value="Genomic_DNA"/>
</dbReference>
<dbReference type="Pfam" id="PF10609">
    <property type="entry name" value="ParA"/>
    <property type="match status" value="1"/>
</dbReference>
<dbReference type="Proteomes" id="UP001530377">
    <property type="component" value="Unassembled WGS sequence"/>
</dbReference>
<keyword evidence="9" id="KW-1185">Reference proteome</keyword>
<keyword evidence="3" id="KW-0067">ATP-binding</keyword>
<dbReference type="CDD" id="cd02037">
    <property type="entry name" value="Mrp_NBP35"/>
    <property type="match status" value="1"/>
</dbReference>
<comment type="similarity">
    <text evidence="6">Belongs to the Mrp/NBP35 ATP-binding proteins family.</text>
</comment>
<gene>
    <name evidence="8" type="ORF">ACHAXA_001827</name>
</gene>
<reference evidence="8 9" key="1">
    <citation type="submission" date="2024-10" db="EMBL/GenBank/DDBJ databases">
        <title>Updated reference genomes for cyclostephanoid diatoms.</title>
        <authorList>
            <person name="Roberts W.R."/>
            <person name="Alverson A.J."/>
        </authorList>
    </citation>
    <scope>NUCLEOTIDE SEQUENCE [LARGE SCALE GENOMIC DNA]</scope>
    <source>
        <strain evidence="8 9">AJA228-03</strain>
    </source>
</reference>
<evidence type="ECO:0000256" key="7">
    <source>
        <dbReference type="SAM" id="MobiDB-lite"/>
    </source>
</evidence>
<dbReference type="AlphaFoldDB" id="A0ABD3R9D3"/>
<protein>
    <submittedName>
        <fullName evidence="8">Uncharacterized protein</fullName>
    </submittedName>
</protein>
<dbReference type="PROSITE" id="PS01215">
    <property type="entry name" value="MRP"/>
    <property type="match status" value="1"/>
</dbReference>
<evidence type="ECO:0000313" key="8">
    <source>
        <dbReference type="EMBL" id="KAL3809553.1"/>
    </source>
</evidence>
<dbReference type="PANTHER" id="PTHR42961:SF2">
    <property type="entry name" value="IRON-SULFUR PROTEIN NUBPL"/>
    <property type="match status" value="1"/>
</dbReference>
<name>A0ABD3R9D3_9STRA</name>
<keyword evidence="2" id="KW-0547">Nucleotide-binding</keyword>
<keyword evidence="4" id="KW-0408">Iron</keyword>
<evidence type="ECO:0000256" key="2">
    <source>
        <dbReference type="ARBA" id="ARBA00022741"/>
    </source>
</evidence>
<dbReference type="GO" id="GO:0005524">
    <property type="term" value="F:ATP binding"/>
    <property type="evidence" value="ECO:0007669"/>
    <property type="project" value="UniProtKB-KW"/>
</dbReference>
<organism evidence="8 9">
    <name type="scientific">Cyclostephanos tholiformis</name>
    <dbReference type="NCBI Taxonomy" id="382380"/>
    <lineage>
        <taxon>Eukaryota</taxon>
        <taxon>Sar</taxon>
        <taxon>Stramenopiles</taxon>
        <taxon>Ochrophyta</taxon>
        <taxon>Bacillariophyta</taxon>
        <taxon>Coscinodiscophyceae</taxon>
        <taxon>Thalassiosirophycidae</taxon>
        <taxon>Stephanodiscales</taxon>
        <taxon>Stephanodiscaceae</taxon>
        <taxon>Cyclostephanos</taxon>
    </lineage>
</organism>
<dbReference type="InterPro" id="IPR000808">
    <property type="entry name" value="Mrp-like_CS"/>
</dbReference>
<evidence type="ECO:0000313" key="9">
    <source>
        <dbReference type="Proteomes" id="UP001530377"/>
    </source>
</evidence>
<comment type="caution">
    <text evidence="8">The sequence shown here is derived from an EMBL/GenBank/DDBJ whole genome shotgun (WGS) entry which is preliminary data.</text>
</comment>
<sequence>MMTTSLFRPNRLATASYFHVASSRIMFGVSLVPTVPPPLDFRRRVLSSWLGAVIGTPRDFCRDRFDRRRRRCFSSSSSPSTPSPSSSSSSSSSSPVRTFRYRTNDDADGHVRLSGLGPRRAAELEDYLLSRLRDLGDDDGRIVDPILGKPITRAGLDWIRSLSVPASAAVSLMGQDEDSIVVTIRPPTLMHPRLDELARGVADVVREGAASWVDSRRLRTSSSSSGSELYGIAMPGGSLEVRPDMIRVKVNVSPSGESIVPDSDAASSSSTSSFSPHRARTLCDVTHFLAVYSCKGGVGKSTVAVNLAYRLSALGGRVGLVDLDVYGPSLPLLVRPDDPTVRRSHSDMGPNVVEPITHRGVRLMSLGYVSPDSGVPGSGPAGGAAVMRGPMAGRVVRQLLNGTNWGRLDVLILDLPPGTGDVQLEACQSLTLSGAVAVSTPSALAWADVDKGVKMLGDMGVSTLAVVENMAYFVCEGGGRHYPFGKSRDWDDMGEADAASSSTSFSHHLPGPSRVFRLPISSAVHDANESGIPLCCDGGGPPHVEVSGDDEATDAFSRLADAISSDLLLLRHGEDAPSSSSSISRVGDFKAINGVPGATTSAVMIDEVGDSTYFDVPFTRLSLDQASGALVVRLFSDSGGYQKVISGIDLRQRDPRMGEKEKVSMVDAAHDETSMIRGGGGCGGGRGESSMVQRHVAHVGPKASAKDGLIPARVTRKGNYGYEVEWADGAKIIYSLMAIAKAAGGKSP</sequence>
<evidence type="ECO:0000256" key="5">
    <source>
        <dbReference type="ARBA" id="ARBA00023014"/>
    </source>
</evidence>
<keyword evidence="5" id="KW-0411">Iron-sulfur</keyword>
<feature type="compositionally biased region" description="Low complexity" evidence="7">
    <location>
        <begin position="262"/>
        <end position="275"/>
    </location>
</feature>
<dbReference type="HAMAP" id="MF_02040">
    <property type="entry name" value="Mrp_NBP35"/>
    <property type="match status" value="1"/>
</dbReference>
<dbReference type="GO" id="GO:0046872">
    <property type="term" value="F:metal ion binding"/>
    <property type="evidence" value="ECO:0007669"/>
    <property type="project" value="UniProtKB-KW"/>
</dbReference>
<feature type="region of interest" description="Disordered" evidence="7">
    <location>
        <begin position="254"/>
        <end position="276"/>
    </location>
</feature>
<dbReference type="GO" id="GO:0051536">
    <property type="term" value="F:iron-sulfur cluster binding"/>
    <property type="evidence" value="ECO:0007669"/>
    <property type="project" value="UniProtKB-KW"/>
</dbReference>
<feature type="region of interest" description="Disordered" evidence="7">
    <location>
        <begin position="72"/>
        <end position="101"/>
    </location>
</feature>
<dbReference type="InterPro" id="IPR027417">
    <property type="entry name" value="P-loop_NTPase"/>
</dbReference>
<keyword evidence="1" id="KW-0479">Metal-binding</keyword>
<dbReference type="InterPro" id="IPR044304">
    <property type="entry name" value="NUBPL-like"/>
</dbReference>
<dbReference type="Gene3D" id="3.40.50.300">
    <property type="entry name" value="P-loop containing nucleotide triphosphate hydrolases"/>
    <property type="match status" value="1"/>
</dbReference>
<dbReference type="SUPFAM" id="SSF52540">
    <property type="entry name" value="P-loop containing nucleoside triphosphate hydrolases"/>
    <property type="match status" value="1"/>
</dbReference>
<dbReference type="InterPro" id="IPR033756">
    <property type="entry name" value="YlxH/NBP35"/>
</dbReference>